<evidence type="ECO:0000313" key="3">
    <source>
        <dbReference type="Proteomes" id="UP000320585"/>
    </source>
</evidence>
<proteinExistence type="predicted"/>
<keyword evidence="3" id="KW-1185">Reference proteome</keyword>
<dbReference type="AlphaFoldDB" id="A0A8E4BRT4"/>
<dbReference type="InterPro" id="IPR029058">
    <property type="entry name" value="AB_hydrolase_fold"/>
</dbReference>
<reference evidence="3" key="1">
    <citation type="submission" date="2019-05" db="EMBL/GenBank/DDBJ databases">
        <title>Complete genome sequencing of Dialister sp. strain 5BBH33.</title>
        <authorList>
            <person name="Sakamoto M."/>
            <person name="Murakami T."/>
            <person name="Mori H."/>
        </authorList>
    </citation>
    <scope>NUCLEOTIDE SEQUENCE [LARGE SCALE GENOMIC DNA]</scope>
    <source>
        <strain evidence="3">5BBH33</strain>
    </source>
</reference>
<feature type="domain" description="Carboxylesterase type B" evidence="1">
    <location>
        <begin position="16"/>
        <end position="95"/>
    </location>
</feature>
<dbReference type="Proteomes" id="UP000320585">
    <property type="component" value="Chromosome"/>
</dbReference>
<evidence type="ECO:0000259" key="1">
    <source>
        <dbReference type="Pfam" id="PF00135"/>
    </source>
</evidence>
<sequence>MHFRDRVASKYWYDTIQNTRYGCLEGYRSGKTLVFRGVPYGKAERWSLPEYPDAWDGVRDATLSGPMGIHVNRDGVLTGVEDCLNMDIYRPDTQQTGRIRWISRSSLMQQTSSLSA</sequence>
<dbReference type="OrthoDB" id="9815425at2"/>
<dbReference type="EMBL" id="AP019697">
    <property type="protein sequence ID" value="BBK24388.1"/>
    <property type="molecule type" value="Genomic_DNA"/>
</dbReference>
<accession>A0A8E4BRT4</accession>
<evidence type="ECO:0000313" key="2">
    <source>
        <dbReference type="EMBL" id="BBK24388.1"/>
    </source>
</evidence>
<name>A0A8E4BRT4_9FIRM</name>
<gene>
    <name evidence="2" type="ORF">Dia5BBH33_03230</name>
</gene>
<dbReference type="InterPro" id="IPR002018">
    <property type="entry name" value="CarbesteraseB"/>
</dbReference>
<organism evidence="2 3">
    <name type="scientific">Dialister hominis</name>
    <dbReference type="NCBI Taxonomy" id="2582419"/>
    <lineage>
        <taxon>Bacteria</taxon>
        <taxon>Bacillati</taxon>
        <taxon>Bacillota</taxon>
        <taxon>Negativicutes</taxon>
        <taxon>Veillonellales</taxon>
        <taxon>Veillonellaceae</taxon>
        <taxon>Dialister</taxon>
    </lineage>
</organism>
<protein>
    <recommendedName>
        <fullName evidence="1">Carboxylesterase type B domain-containing protein</fullName>
    </recommendedName>
</protein>
<dbReference type="Pfam" id="PF00135">
    <property type="entry name" value="COesterase"/>
    <property type="match status" value="1"/>
</dbReference>
<dbReference type="SUPFAM" id="SSF53474">
    <property type="entry name" value="alpha/beta-Hydrolases"/>
    <property type="match status" value="1"/>
</dbReference>
<dbReference type="KEGG" id="dho:Dia5BBH33_03230"/>
<dbReference type="Gene3D" id="3.40.50.1820">
    <property type="entry name" value="alpha/beta hydrolase"/>
    <property type="match status" value="1"/>
</dbReference>